<gene>
    <name evidence="2" type="ORF">D9V29_12355</name>
</gene>
<sequence length="298" mass="33322">MQKEPQLDRKEVLETRGYLSDVAVWPSPSRMDLGGWLDNFDQGLDSEIAIALLEAHVHIDEEQIVYAVASTIRGISSRVEFGDSISRAANWSEFVRDVLISFPLSRSGDPTASGYVFARIAKRLRFEENRILDSEHLIKKILTSGPSSVIFLDDLAASGTQFTRDWRRRYQTDSGKVSLADLQSKDFISSAYYLPVVATQDAITKIESECGVIVAPTYSLDRDYQALDANTRLVPVALRPSLPEFFAKYSPRTGRDEYGPVGYGDLGLALSFHHSCPNNTLPVLQWSPCAESWRPLLK</sequence>
<reference evidence="2 3" key="1">
    <citation type="submission" date="2018-10" db="EMBL/GenBank/DDBJ databases">
        <authorList>
            <person name="Li J."/>
        </authorList>
    </citation>
    <scope>NUCLEOTIDE SEQUENCE [LARGE SCALE GENOMIC DNA]</scope>
    <source>
        <strain evidence="2 3">CCTCC AB209002</strain>
    </source>
</reference>
<proteinExistence type="predicted"/>
<comment type="caution">
    <text evidence="2">The sequence shown here is derived from an EMBL/GenBank/DDBJ whole genome shotgun (WGS) entry which is preliminary data.</text>
</comment>
<evidence type="ECO:0000313" key="2">
    <source>
        <dbReference type="EMBL" id="RLP69044.1"/>
    </source>
</evidence>
<keyword evidence="3" id="KW-1185">Reference proteome</keyword>
<accession>A0A3L6ZM62</accession>
<feature type="domain" description="PRTase-CE" evidence="1">
    <location>
        <begin position="35"/>
        <end position="298"/>
    </location>
</feature>
<name>A0A3L6ZM62_9MICO</name>
<dbReference type="Proteomes" id="UP000270299">
    <property type="component" value="Unassembled WGS sequence"/>
</dbReference>
<dbReference type="AlphaFoldDB" id="A0A3L6ZM62"/>
<evidence type="ECO:0000259" key="1">
    <source>
        <dbReference type="Pfam" id="PF24390"/>
    </source>
</evidence>
<dbReference type="Pfam" id="PF24390">
    <property type="entry name" value="PRTase-CE"/>
    <property type="match status" value="1"/>
</dbReference>
<dbReference type="EMBL" id="RCUV01000017">
    <property type="protein sequence ID" value="RLP69044.1"/>
    <property type="molecule type" value="Genomic_DNA"/>
</dbReference>
<organism evidence="2 3">
    <name type="scientific">Mycetocola manganoxydans</name>
    <dbReference type="NCBI Taxonomy" id="699879"/>
    <lineage>
        <taxon>Bacteria</taxon>
        <taxon>Bacillati</taxon>
        <taxon>Actinomycetota</taxon>
        <taxon>Actinomycetes</taxon>
        <taxon>Micrococcales</taxon>
        <taxon>Microbacteriaceae</taxon>
        <taxon>Mycetocola</taxon>
    </lineage>
</organism>
<evidence type="ECO:0000313" key="3">
    <source>
        <dbReference type="Proteomes" id="UP000270299"/>
    </source>
</evidence>
<dbReference type="InterPro" id="IPR056920">
    <property type="entry name" value="PRTase-CE"/>
</dbReference>
<protein>
    <recommendedName>
        <fullName evidence="1">PRTase-CE domain-containing protein</fullName>
    </recommendedName>
</protein>